<dbReference type="GO" id="GO:0006954">
    <property type="term" value="P:inflammatory response"/>
    <property type="evidence" value="ECO:0007669"/>
    <property type="project" value="UniProtKB-KW"/>
</dbReference>
<dbReference type="PROSITE" id="PS50209">
    <property type="entry name" value="CARD"/>
    <property type="match status" value="1"/>
</dbReference>
<dbReference type="Pfam" id="PF00619">
    <property type="entry name" value="CARD"/>
    <property type="match status" value="1"/>
</dbReference>
<dbReference type="InterPro" id="IPR001315">
    <property type="entry name" value="CARD"/>
</dbReference>
<dbReference type="InterPro" id="IPR051249">
    <property type="entry name" value="NLRP_Inflammasome"/>
</dbReference>
<dbReference type="AlphaFoldDB" id="A0A8C2YD70"/>
<reference evidence="7" key="1">
    <citation type="submission" date="2015-11" db="EMBL/GenBank/DDBJ databases">
        <authorList>
            <consortium name="International Coturnix japonica Genome Analysis Consortium"/>
            <person name="Warren W."/>
            <person name="Burt D.W."/>
            <person name="Antin P.B."/>
            <person name="Lanford R."/>
            <person name="Gros J."/>
            <person name="Wilson R.K."/>
        </authorList>
    </citation>
    <scope>NUCLEOTIDE SEQUENCE [LARGE SCALE GENOMIC DNA]</scope>
</reference>
<feature type="domain" description="CARD" evidence="6">
    <location>
        <begin position="1"/>
        <end position="89"/>
    </location>
</feature>
<evidence type="ECO:0000313" key="8">
    <source>
        <dbReference type="Proteomes" id="UP000694412"/>
    </source>
</evidence>
<name>A0A8C2YD70_COTJA</name>
<protein>
    <recommendedName>
        <fullName evidence="6">CARD domain-containing protein</fullName>
    </recommendedName>
</protein>
<dbReference type="GeneTree" id="ENSGT00960000191054"/>
<dbReference type="InterPro" id="IPR011029">
    <property type="entry name" value="DEATH-like_dom_sf"/>
</dbReference>
<reference evidence="7" key="3">
    <citation type="submission" date="2025-09" db="UniProtKB">
        <authorList>
            <consortium name="Ensembl"/>
        </authorList>
    </citation>
    <scope>IDENTIFICATION</scope>
</reference>
<reference evidence="7" key="2">
    <citation type="submission" date="2025-08" db="UniProtKB">
        <authorList>
            <consortium name="Ensembl"/>
        </authorList>
    </citation>
    <scope>IDENTIFICATION</scope>
</reference>
<dbReference type="GO" id="GO:0045087">
    <property type="term" value="P:innate immune response"/>
    <property type="evidence" value="ECO:0007669"/>
    <property type="project" value="UniProtKB-KW"/>
</dbReference>
<sequence>WISNLKRGKKKAKFHCLGRAISSILLLLRDEGVINSEEEQEVRAQNTKQEKNRFLLDLVENKGSSAQEKLFQVLKIKDPFLVDDLEDFRLGIFRIFDPIS</sequence>
<dbReference type="Proteomes" id="UP000694412">
    <property type="component" value="Chromosome 15"/>
</dbReference>
<dbReference type="GO" id="GO:0061702">
    <property type="term" value="C:canonical inflammasome complex"/>
    <property type="evidence" value="ECO:0007669"/>
    <property type="project" value="TreeGrafter"/>
</dbReference>
<dbReference type="PANTHER" id="PTHR46985:SF4">
    <property type="entry name" value="CASPASE RECRUITMENT DOMAIN-CONTAINING PROTEIN 8"/>
    <property type="match status" value="1"/>
</dbReference>
<evidence type="ECO:0000256" key="5">
    <source>
        <dbReference type="ARBA" id="ARBA00023198"/>
    </source>
</evidence>
<dbReference type="SUPFAM" id="SSF47986">
    <property type="entry name" value="DEATH domain"/>
    <property type="match status" value="1"/>
</dbReference>
<organism evidence="7 8">
    <name type="scientific">Coturnix japonica</name>
    <name type="common">Japanese quail</name>
    <name type="synonym">Coturnix coturnix japonica</name>
    <dbReference type="NCBI Taxonomy" id="93934"/>
    <lineage>
        <taxon>Eukaryota</taxon>
        <taxon>Metazoa</taxon>
        <taxon>Chordata</taxon>
        <taxon>Craniata</taxon>
        <taxon>Vertebrata</taxon>
        <taxon>Euteleostomi</taxon>
        <taxon>Archelosauria</taxon>
        <taxon>Archosauria</taxon>
        <taxon>Dinosauria</taxon>
        <taxon>Saurischia</taxon>
        <taxon>Theropoda</taxon>
        <taxon>Coelurosauria</taxon>
        <taxon>Aves</taxon>
        <taxon>Neognathae</taxon>
        <taxon>Galloanserae</taxon>
        <taxon>Galliformes</taxon>
        <taxon>Phasianidae</taxon>
        <taxon>Perdicinae</taxon>
        <taxon>Coturnix</taxon>
    </lineage>
</organism>
<keyword evidence="3" id="KW-0399">Innate immunity</keyword>
<evidence type="ECO:0000259" key="6">
    <source>
        <dbReference type="PROSITE" id="PS50209"/>
    </source>
</evidence>
<keyword evidence="2" id="KW-0963">Cytoplasm</keyword>
<proteinExistence type="predicted"/>
<evidence type="ECO:0000256" key="1">
    <source>
        <dbReference type="ARBA" id="ARBA00004514"/>
    </source>
</evidence>
<dbReference type="PANTHER" id="PTHR46985">
    <property type="entry name" value="NACHT, LRR AND PYD DOMAINS-CONTAINING PROTEIN 1"/>
    <property type="match status" value="1"/>
</dbReference>
<keyword evidence="5" id="KW-0395">Inflammatory response</keyword>
<dbReference type="Gene3D" id="1.10.533.10">
    <property type="entry name" value="Death Domain, Fas"/>
    <property type="match status" value="1"/>
</dbReference>
<evidence type="ECO:0000256" key="2">
    <source>
        <dbReference type="ARBA" id="ARBA00022490"/>
    </source>
</evidence>
<accession>A0A8C2YD70</accession>
<keyword evidence="8" id="KW-1185">Reference proteome</keyword>
<evidence type="ECO:0000256" key="3">
    <source>
        <dbReference type="ARBA" id="ARBA00022588"/>
    </source>
</evidence>
<dbReference type="GO" id="GO:0042981">
    <property type="term" value="P:regulation of apoptotic process"/>
    <property type="evidence" value="ECO:0007669"/>
    <property type="project" value="InterPro"/>
</dbReference>
<comment type="subcellular location">
    <subcellularLocation>
        <location evidence="1">Cytoplasm</location>
        <location evidence="1">Cytosol</location>
    </subcellularLocation>
</comment>
<keyword evidence="4" id="KW-0391">Immunity</keyword>
<evidence type="ECO:0000313" key="7">
    <source>
        <dbReference type="Ensembl" id="ENSCJPP00005017973.1"/>
    </source>
</evidence>
<evidence type="ECO:0000256" key="4">
    <source>
        <dbReference type="ARBA" id="ARBA00022859"/>
    </source>
</evidence>
<dbReference type="Ensembl" id="ENSCJPT00005024970.1">
    <property type="protein sequence ID" value="ENSCJPP00005017973.1"/>
    <property type="gene ID" value="ENSCJPG00005014593.1"/>
</dbReference>